<dbReference type="EMBL" id="MHQY01000044">
    <property type="protein sequence ID" value="OHA12660.1"/>
    <property type="molecule type" value="Genomic_DNA"/>
</dbReference>
<proteinExistence type="predicted"/>
<comment type="caution">
    <text evidence="2">The sequence shown here is derived from an EMBL/GenBank/DDBJ whole genome shotgun (WGS) entry which is preliminary data.</text>
</comment>
<dbReference type="SUPFAM" id="SSF56112">
    <property type="entry name" value="Protein kinase-like (PK-like)"/>
    <property type="match status" value="1"/>
</dbReference>
<sequence length="338" mass="39622">MSEPQNPQQIIERLIAVKLNGKLITCERVLLGYFGYVYKVEAVLRDKRETLAVKLNDVFIDQTEEERINNRVYGTAYEDFKSVRNTYGLIVKAGIPIFKLYSFGFPAKDISYIYQIMSWIEGESIQEYLGWGPEQGDEAHALAGEIFGKLHGITRAYDGVTIQKEPYLMNWKDAFFFSLHSRLNNAIKRPNEFLRSKKDIIESFISSAESGWQDPKEFVLTHTDGLQGMVKFENNRWIFTGVVDIEDHRFHDQRFVLAGYELQSVYNGREVPRVFWEAYQKSKAIDSSYYSLRSLFWLYYILSWFDIPYTDLWRGEEKDKEKIIHKNEELIKKIISAS</sequence>
<feature type="domain" description="Aminoglycoside phosphotransferase" evidence="1">
    <location>
        <begin position="76"/>
        <end position="248"/>
    </location>
</feature>
<evidence type="ECO:0000313" key="2">
    <source>
        <dbReference type="EMBL" id="OHA12660.1"/>
    </source>
</evidence>
<evidence type="ECO:0000313" key="3">
    <source>
        <dbReference type="Proteomes" id="UP000177171"/>
    </source>
</evidence>
<dbReference type="InterPro" id="IPR002575">
    <property type="entry name" value="Aminoglycoside_PTrfase"/>
</dbReference>
<reference evidence="2 3" key="1">
    <citation type="journal article" date="2016" name="Nat. Commun.">
        <title>Thousands of microbial genomes shed light on interconnected biogeochemical processes in an aquifer system.</title>
        <authorList>
            <person name="Anantharaman K."/>
            <person name="Brown C.T."/>
            <person name="Hug L.A."/>
            <person name="Sharon I."/>
            <person name="Castelle C.J."/>
            <person name="Probst A.J."/>
            <person name="Thomas B.C."/>
            <person name="Singh A."/>
            <person name="Wilkins M.J."/>
            <person name="Karaoz U."/>
            <person name="Brodie E.L."/>
            <person name="Williams K.H."/>
            <person name="Hubbard S.S."/>
            <person name="Banfield J.F."/>
        </authorList>
    </citation>
    <scope>NUCLEOTIDE SEQUENCE [LARGE SCALE GENOMIC DNA]</scope>
</reference>
<protein>
    <recommendedName>
        <fullName evidence="1">Aminoglycoside phosphotransferase domain-containing protein</fullName>
    </recommendedName>
</protein>
<name>A0A1G2LLZ3_9BACT</name>
<organism evidence="2 3">
    <name type="scientific">Candidatus Sungbacteria bacterium RIFCSPLOWO2_12_FULL_41_11</name>
    <dbReference type="NCBI Taxonomy" id="1802286"/>
    <lineage>
        <taxon>Bacteria</taxon>
        <taxon>Candidatus Sungiibacteriota</taxon>
    </lineage>
</organism>
<accession>A0A1G2LLZ3</accession>
<dbReference type="InterPro" id="IPR011009">
    <property type="entry name" value="Kinase-like_dom_sf"/>
</dbReference>
<dbReference type="AlphaFoldDB" id="A0A1G2LLZ3"/>
<dbReference type="Pfam" id="PF01636">
    <property type="entry name" value="APH"/>
    <property type="match status" value="1"/>
</dbReference>
<evidence type="ECO:0000259" key="1">
    <source>
        <dbReference type="Pfam" id="PF01636"/>
    </source>
</evidence>
<gene>
    <name evidence="2" type="ORF">A3G49_00090</name>
</gene>
<dbReference type="Proteomes" id="UP000177171">
    <property type="component" value="Unassembled WGS sequence"/>
</dbReference>